<sequence length="55" mass="6393">MFFYKCQSDANASIATSRGNFRQHSEGVDFRVLPEISPRCCDWQMPVLQSYRGYV</sequence>
<evidence type="ECO:0000313" key="1">
    <source>
        <dbReference type="EMBL" id="PJE77728.1"/>
    </source>
</evidence>
<reference evidence="1" key="1">
    <citation type="journal article" date="2017" name="Appl. Environ. Microbiol.">
        <title>Molecular characterization of an Endozoicomonas-like organism causing infection in king scallop Pecten maximus L.</title>
        <authorList>
            <person name="Cano I."/>
            <person name="van Aerle R."/>
            <person name="Ross S."/>
            <person name="Verner-Jeffreys D.W."/>
            <person name="Paley R.K."/>
            <person name="Rimmer G."/>
            <person name="Ryder D."/>
            <person name="Hooper P."/>
            <person name="Stone D."/>
            <person name="Feist S.W."/>
        </authorList>
    </citation>
    <scope>NUCLEOTIDE SEQUENCE</scope>
</reference>
<comment type="caution">
    <text evidence="1">The sequence shown here is derived from an EMBL/GenBank/DDBJ whole genome shotgun (WGS) entry which is preliminary data.</text>
</comment>
<organism evidence="1">
    <name type="scientific">invertebrate metagenome</name>
    <dbReference type="NCBI Taxonomy" id="1711999"/>
    <lineage>
        <taxon>unclassified sequences</taxon>
        <taxon>metagenomes</taxon>
        <taxon>organismal metagenomes</taxon>
    </lineage>
</organism>
<dbReference type="EMBL" id="NSIT01000407">
    <property type="protein sequence ID" value="PJE77728.1"/>
    <property type="molecule type" value="Genomic_DNA"/>
</dbReference>
<proteinExistence type="predicted"/>
<name>A0A2H9T3B9_9ZZZZ</name>
<protein>
    <submittedName>
        <fullName evidence="1">Uncharacterized protein</fullName>
    </submittedName>
</protein>
<accession>A0A2H9T3B9</accession>
<dbReference type="AlphaFoldDB" id="A0A2H9T3B9"/>
<gene>
    <name evidence="1" type="ORF">CI610_03343</name>
</gene>